<comment type="caution">
    <text evidence="2">The sequence shown here is derived from an EMBL/GenBank/DDBJ whole genome shotgun (WGS) entry which is preliminary data.</text>
</comment>
<evidence type="ECO:0000313" key="3">
    <source>
        <dbReference type="Proteomes" id="UP000035763"/>
    </source>
</evidence>
<dbReference type="STRING" id="1193182.BN11_570005"/>
<organism evidence="2 3">
    <name type="scientific">Nostocoides australiense Ben110</name>
    <dbReference type="NCBI Taxonomy" id="1193182"/>
    <lineage>
        <taxon>Bacteria</taxon>
        <taxon>Bacillati</taxon>
        <taxon>Actinomycetota</taxon>
        <taxon>Actinomycetes</taxon>
        <taxon>Micrococcales</taxon>
        <taxon>Intrasporangiaceae</taxon>
        <taxon>Nostocoides</taxon>
    </lineage>
</organism>
<dbReference type="Proteomes" id="UP000035763">
    <property type="component" value="Unassembled WGS sequence"/>
</dbReference>
<sequence length="51" mass="5238">MPDHWEVVTMTAAGVAAQTPAVREAVAAQRDASIAWPRRPGSRPDAGAGGP</sequence>
<gene>
    <name evidence="2" type="ORF">BN11_570005</name>
</gene>
<evidence type="ECO:0000256" key="1">
    <source>
        <dbReference type="SAM" id="MobiDB-lite"/>
    </source>
</evidence>
<dbReference type="EMBL" id="CAJA01000482">
    <property type="protein sequence ID" value="CCH75217.1"/>
    <property type="molecule type" value="Genomic_DNA"/>
</dbReference>
<dbReference type="AlphaFoldDB" id="W6K181"/>
<proteinExistence type="predicted"/>
<accession>W6K181</accession>
<feature type="region of interest" description="Disordered" evidence="1">
    <location>
        <begin position="28"/>
        <end position="51"/>
    </location>
</feature>
<protein>
    <submittedName>
        <fullName evidence="2">Uncharacterized protein</fullName>
    </submittedName>
</protein>
<reference evidence="2 3" key="1">
    <citation type="journal article" date="2013" name="ISME J.">
        <title>A metabolic model for members of the genus Tetrasphaera involved in enhanced biological phosphorus removal.</title>
        <authorList>
            <person name="Kristiansen R."/>
            <person name="Nguyen H.T.T."/>
            <person name="Saunders A.M."/>
            <person name="Nielsen J.L."/>
            <person name="Wimmer R."/>
            <person name="Le V.Q."/>
            <person name="McIlroy S.J."/>
            <person name="Petrovski S."/>
            <person name="Seviour R.J."/>
            <person name="Calteau A."/>
            <person name="Nielsen K.L."/>
            <person name="Nielsen P.H."/>
        </authorList>
    </citation>
    <scope>NUCLEOTIDE SEQUENCE [LARGE SCALE GENOMIC DNA]</scope>
    <source>
        <strain evidence="2 3">Ben110</strain>
    </source>
</reference>
<evidence type="ECO:0000313" key="2">
    <source>
        <dbReference type="EMBL" id="CCH75217.1"/>
    </source>
</evidence>
<name>W6K181_9MICO</name>
<keyword evidence="3" id="KW-1185">Reference proteome</keyword>